<dbReference type="Proteomes" id="UP001059912">
    <property type="component" value="Chromosome 2"/>
</dbReference>
<gene>
    <name evidence="1" type="ORF">HB761_22255</name>
    <name evidence="2" type="ORF">HB762_24630</name>
</gene>
<dbReference type="EMBL" id="CP050468">
    <property type="protein sequence ID" value="UTZ29793.1"/>
    <property type="molecule type" value="Genomic_DNA"/>
</dbReference>
<protein>
    <submittedName>
        <fullName evidence="1">Uncharacterized protein</fullName>
    </submittedName>
</protein>
<organism evidence="1 3">
    <name type="scientific">Vibrio campbellii</name>
    <dbReference type="NCBI Taxonomy" id="680"/>
    <lineage>
        <taxon>Bacteria</taxon>
        <taxon>Pseudomonadati</taxon>
        <taxon>Pseudomonadota</taxon>
        <taxon>Gammaproteobacteria</taxon>
        <taxon>Vibrionales</taxon>
        <taxon>Vibrionaceae</taxon>
        <taxon>Vibrio</taxon>
    </lineage>
</organism>
<evidence type="ECO:0000313" key="4">
    <source>
        <dbReference type="Proteomes" id="UP001059912"/>
    </source>
</evidence>
<reference evidence="1" key="1">
    <citation type="submission" date="2020-03" db="EMBL/GenBank/DDBJ databases">
        <title>Five strains of Vibrio campbellii isolated from Mariana Trench.</title>
        <authorList>
            <person name="Liang J."/>
            <person name="Zhang X.-H."/>
        </authorList>
    </citation>
    <scope>NUCLEOTIDE SEQUENCE</scope>
    <source>
        <strain evidence="2">LJC013</strain>
        <strain evidence="1">LJC014</strain>
    </source>
</reference>
<evidence type="ECO:0000313" key="2">
    <source>
        <dbReference type="EMBL" id="UTZ34719.1"/>
    </source>
</evidence>
<accession>A0AAE9N6V1</accession>
<dbReference type="EMBL" id="CP050471">
    <property type="protein sequence ID" value="UTZ34719.1"/>
    <property type="molecule type" value="Genomic_DNA"/>
</dbReference>
<sequence length="209" mass="23134">MKAFYSLNKGAWVDIDQLDMSDTSSLSNLVTYTNGDRLRVKIMTSTKRFVSESVLIPNDRNSQPHMFEIKGTTLPEELHVQVDGVLGQGTIKRSFKTDSGRQYRITTCGGAGVIIACAVGNYGELVMQFAGIATIPVFSGSSYIDEKFFDKLEKGKQVELTARKGHYFGGLFYHEVKVWDRDVGEIFDLKAGGLGLGVGDAISIKFTRW</sequence>
<proteinExistence type="predicted"/>
<evidence type="ECO:0000313" key="1">
    <source>
        <dbReference type="EMBL" id="UTZ29793.1"/>
    </source>
</evidence>
<dbReference type="AlphaFoldDB" id="A0AAE9N6V1"/>
<dbReference type="Proteomes" id="UP001058687">
    <property type="component" value="Chromosome 2"/>
</dbReference>
<name>A0AAE9N6V1_9VIBR</name>
<keyword evidence="4" id="KW-1185">Reference proteome</keyword>
<evidence type="ECO:0000313" key="3">
    <source>
        <dbReference type="Proteomes" id="UP001058687"/>
    </source>
</evidence>